<proteinExistence type="predicted"/>
<name>A0ABV9D761_9MICO</name>
<organism evidence="2 3">
    <name type="scientific">Georgenia faecalis</name>
    <dbReference type="NCBI Taxonomy" id="2483799"/>
    <lineage>
        <taxon>Bacteria</taxon>
        <taxon>Bacillati</taxon>
        <taxon>Actinomycetota</taxon>
        <taxon>Actinomycetes</taxon>
        <taxon>Micrococcales</taxon>
        <taxon>Bogoriellaceae</taxon>
        <taxon>Georgenia</taxon>
    </lineage>
</organism>
<comment type="caution">
    <text evidence="2">The sequence shown here is derived from an EMBL/GenBank/DDBJ whole genome shotgun (WGS) entry which is preliminary data.</text>
</comment>
<evidence type="ECO:0000313" key="3">
    <source>
        <dbReference type="Proteomes" id="UP001595955"/>
    </source>
</evidence>
<dbReference type="Proteomes" id="UP001595955">
    <property type="component" value="Unassembled WGS sequence"/>
</dbReference>
<dbReference type="SUPFAM" id="SSF53067">
    <property type="entry name" value="Actin-like ATPase domain"/>
    <property type="match status" value="2"/>
</dbReference>
<sequence>MTRVGAIDCGTNSIRLLIADVGASGRLREVVREMEVVRLGQGVDARGMLDPDALARTLDATTRYARECRAHDVEAIRFVATSATRDAANRGAFVDGVRAILGVEPEVISGQEEAALSFAGAAGALGGQHPGPHLVVDIGGGSTELVLGEGVPSAATSMDVGSVRLTERHLRTDPPTERQVKAARADVRAALDAAARLVPLRRARTLIGVAGSITTTTALALGLPAYDRTRIDGAVVGVEDTLRACEQLVRAPRAERAAMGFMHPGRVDVIAAGALVWSEVIERVRREVAAAGGELTTVVTSEHDILDGIALSILA</sequence>
<dbReference type="RefSeq" id="WP_122823253.1">
    <property type="nucleotide sequence ID" value="NZ_CP033325.1"/>
</dbReference>
<dbReference type="Gene3D" id="3.30.420.40">
    <property type="match status" value="1"/>
</dbReference>
<dbReference type="Pfam" id="PF02541">
    <property type="entry name" value="Ppx-GppA"/>
    <property type="match status" value="1"/>
</dbReference>
<evidence type="ECO:0000259" key="1">
    <source>
        <dbReference type="Pfam" id="PF02541"/>
    </source>
</evidence>
<dbReference type="PANTHER" id="PTHR30005">
    <property type="entry name" value="EXOPOLYPHOSPHATASE"/>
    <property type="match status" value="1"/>
</dbReference>
<dbReference type="PANTHER" id="PTHR30005:SF13">
    <property type="entry name" value="EXOPOLYPHOSPHATASE 2"/>
    <property type="match status" value="1"/>
</dbReference>
<dbReference type="InterPro" id="IPR043129">
    <property type="entry name" value="ATPase_NBD"/>
</dbReference>
<protein>
    <submittedName>
        <fullName evidence="2">Exopolyphosphatase</fullName>
    </submittedName>
</protein>
<keyword evidence="3" id="KW-1185">Reference proteome</keyword>
<feature type="domain" description="Ppx/GppA phosphatase N-terminal" evidence="1">
    <location>
        <begin position="18"/>
        <end position="286"/>
    </location>
</feature>
<gene>
    <name evidence="2" type="ORF">ACFO3F_02205</name>
</gene>
<dbReference type="Gene3D" id="3.30.420.150">
    <property type="entry name" value="Exopolyphosphatase. Domain 2"/>
    <property type="match status" value="1"/>
</dbReference>
<dbReference type="InterPro" id="IPR050273">
    <property type="entry name" value="GppA/Ppx_hydrolase"/>
</dbReference>
<dbReference type="EMBL" id="JBHSGF010000001">
    <property type="protein sequence ID" value="MFC4554048.1"/>
    <property type="molecule type" value="Genomic_DNA"/>
</dbReference>
<evidence type="ECO:0000313" key="2">
    <source>
        <dbReference type="EMBL" id="MFC4554048.1"/>
    </source>
</evidence>
<dbReference type="InterPro" id="IPR003695">
    <property type="entry name" value="Ppx_GppA_N"/>
</dbReference>
<accession>A0ABV9D761</accession>
<reference evidence="3" key="1">
    <citation type="journal article" date="2019" name="Int. J. Syst. Evol. Microbiol.">
        <title>The Global Catalogue of Microorganisms (GCM) 10K type strain sequencing project: providing services to taxonomists for standard genome sequencing and annotation.</title>
        <authorList>
            <consortium name="The Broad Institute Genomics Platform"/>
            <consortium name="The Broad Institute Genome Sequencing Center for Infectious Disease"/>
            <person name="Wu L."/>
            <person name="Ma J."/>
        </authorList>
    </citation>
    <scope>NUCLEOTIDE SEQUENCE [LARGE SCALE GENOMIC DNA]</scope>
    <source>
        <strain evidence="3">JCM 3369</strain>
    </source>
</reference>